<feature type="compositionally biased region" description="Polar residues" evidence="1">
    <location>
        <begin position="274"/>
        <end position="285"/>
    </location>
</feature>
<protein>
    <submittedName>
        <fullName evidence="3">Uncharacterized protein</fullName>
    </submittedName>
</protein>
<feature type="compositionally biased region" description="Low complexity" evidence="1">
    <location>
        <begin position="63"/>
        <end position="89"/>
    </location>
</feature>
<organism evidence="3 4">
    <name type="scientific">Didymella exigua CBS 183.55</name>
    <dbReference type="NCBI Taxonomy" id="1150837"/>
    <lineage>
        <taxon>Eukaryota</taxon>
        <taxon>Fungi</taxon>
        <taxon>Dikarya</taxon>
        <taxon>Ascomycota</taxon>
        <taxon>Pezizomycotina</taxon>
        <taxon>Dothideomycetes</taxon>
        <taxon>Pleosporomycetidae</taxon>
        <taxon>Pleosporales</taxon>
        <taxon>Pleosporineae</taxon>
        <taxon>Didymellaceae</taxon>
        <taxon>Didymella</taxon>
    </lineage>
</organism>
<dbReference type="Proteomes" id="UP000800082">
    <property type="component" value="Unassembled WGS sequence"/>
</dbReference>
<sequence length="291" mass="29833">MSSTTDPTVPLPTATDIDDDDDDDDASSSQLQPPAATTPPQQPTVAPAPAPAPATETVGAGISSPASAPTTAPSNPSVAGSASASSTLLPPSATELADLLPSASPTALNPVNDSTGTGGGLGSGAAAGIGIGVALIVFLAVFGTWFFLRRRRARRTKTRTASGPSSDEEHAQKRLKPEIYAYRAGGAAEVSGDEKSRRRSELECPTYVAEVDGGQVFRAELPGSAVPAAPAGKKGDERLFGDVPIDEVDEPADAQKRVGDKDERLFSDPPIDQATETLEAESSSRPMEKKG</sequence>
<reference evidence="3" key="1">
    <citation type="journal article" date="2020" name="Stud. Mycol.">
        <title>101 Dothideomycetes genomes: a test case for predicting lifestyles and emergence of pathogens.</title>
        <authorList>
            <person name="Haridas S."/>
            <person name="Albert R."/>
            <person name="Binder M."/>
            <person name="Bloem J."/>
            <person name="Labutti K."/>
            <person name="Salamov A."/>
            <person name="Andreopoulos B."/>
            <person name="Baker S."/>
            <person name="Barry K."/>
            <person name="Bills G."/>
            <person name="Bluhm B."/>
            <person name="Cannon C."/>
            <person name="Castanera R."/>
            <person name="Culley D."/>
            <person name="Daum C."/>
            <person name="Ezra D."/>
            <person name="Gonzalez J."/>
            <person name="Henrissat B."/>
            <person name="Kuo A."/>
            <person name="Liang C."/>
            <person name="Lipzen A."/>
            <person name="Lutzoni F."/>
            <person name="Magnuson J."/>
            <person name="Mondo S."/>
            <person name="Nolan M."/>
            <person name="Ohm R."/>
            <person name="Pangilinan J."/>
            <person name="Park H.-J."/>
            <person name="Ramirez L."/>
            <person name="Alfaro M."/>
            <person name="Sun H."/>
            <person name="Tritt A."/>
            <person name="Yoshinaga Y."/>
            <person name="Zwiers L.-H."/>
            <person name="Turgeon B."/>
            <person name="Goodwin S."/>
            <person name="Spatafora J."/>
            <person name="Crous P."/>
            <person name="Grigoriev I."/>
        </authorList>
    </citation>
    <scope>NUCLEOTIDE SEQUENCE</scope>
    <source>
        <strain evidence="3">CBS 183.55</strain>
    </source>
</reference>
<keyword evidence="2" id="KW-1133">Transmembrane helix</keyword>
<dbReference type="GeneID" id="54355495"/>
<keyword evidence="2" id="KW-0812">Transmembrane</keyword>
<dbReference type="RefSeq" id="XP_033452196.1">
    <property type="nucleotide sequence ID" value="XM_033597828.1"/>
</dbReference>
<name>A0A6A5RY48_9PLEO</name>
<dbReference type="OrthoDB" id="3796314at2759"/>
<evidence type="ECO:0000313" key="3">
    <source>
        <dbReference type="EMBL" id="KAF1931948.1"/>
    </source>
</evidence>
<feature type="region of interest" description="Disordered" evidence="1">
    <location>
        <begin position="154"/>
        <end position="174"/>
    </location>
</feature>
<evidence type="ECO:0000256" key="1">
    <source>
        <dbReference type="SAM" id="MobiDB-lite"/>
    </source>
</evidence>
<feature type="compositionally biased region" description="Acidic residues" evidence="1">
    <location>
        <begin position="16"/>
        <end position="26"/>
    </location>
</feature>
<keyword evidence="2" id="KW-0472">Membrane</keyword>
<gene>
    <name evidence="3" type="ORF">M421DRAFT_90143</name>
</gene>
<dbReference type="EMBL" id="ML978960">
    <property type="protein sequence ID" value="KAF1931948.1"/>
    <property type="molecule type" value="Genomic_DNA"/>
</dbReference>
<evidence type="ECO:0000313" key="4">
    <source>
        <dbReference type="Proteomes" id="UP000800082"/>
    </source>
</evidence>
<accession>A0A6A5RY48</accession>
<feature type="transmembrane region" description="Helical" evidence="2">
    <location>
        <begin position="125"/>
        <end position="148"/>
    </location>
</feature>
<feature type="compositionally biased region" description="Basic and acidic residues" evidence="1">
    <location>
        <begin position="253"/>
        <end position="266"/>
    </location>
</feature>
<proteinExistence type="predicted"/>
<feature type="region of interest" description="Disordered" evidence="1">
    <location>
        <begin position="225"/>
        <end position="291"/>
    </location>
</feature>
<feature type="compositionally biased region" description="Pro residues" evidence="1">
    <location>
        <begin position="36"/>
        <end position="52"/>
    </location>
</feature>
<dbReference type="AlphaFoldDB" id="A0A6A5RY48"/>
<evidence type="ECO:0000256" key="2">
    <source>
        <dbReference type="SAM" id="Phobius"/>
    </source>
</evidence>
<keyword evidence="4" id="KW-1185">Reference proteome</keyword>
<feature type="region of interest" description="Disordered" evidence="1">
    <location>
        <begin position="1"/>
        <end position="89"/>
    </location>
</feature>